<dbReference type="InterPro" id="IPR010136">
    <property type="entry name" value="AGPR_type-2"/>
</dbReference>
<organism evidence="2">
    <name type="scientific">bioreactor metagenome</name>
    <dbReference type="NCBI Taxonomy" id="1076179"/>
    <lineage>
        <taxon>unclassified sequences</taxon>
        <taxon>metagenomes</taxon>
        <taxon>ecological metagenomes</taxon>
    </lineage>
</organism>
<feature type="domain" description="N-acetyl-gamma-glutamyl-phosphate reductase dimerisation" evidence="1">
    <location>
        <begin position="49"/>
        <end position="218"/>
    </location>
</feature>
<dbReference type="GO" id="GO:0006526">
    <property type="term" value="P:L-arginine biosynthetic process"/>
    <property type="evidence" value="ECO:0007669"/>
    <property type="project" value="InterPro"/>
</dbReference>
<dbReference type="InterPro" id="IPR058924">
    <property type="entry name" value="AGPR_dimerisation_dom"/>
</dbReference>
<dbReference type="NCBIfam" id="TIGR01851">
    <property type="entry name" value="argC_other"/>
    <property type="match status" value="1"/>
</dbReference>
<evidence type="ECO:0000313" key="2">
    <source>
        <dbReference type="EMBL" id="MPM83306.1"/>
    </source>
</evidence>
<dbReference type="InterPro" id="IPR036291">
    <property type="entry name" value="NAD(P)-bd_dom_sf"/>
</dbReference>
<name>A0A645D1R6_9ZZZZ</name>
<gene>
    <name evidence="2" type="primary">argC_27</name>
    <name evidence="2" type="ORF">SDC9_130370</name>
</gene>
<dbReference type="Gene3D" id="3.30.360.10">
    <property type="entry name" value="Dihydrodipicolinate Reductase, domain 2"/>
    <property type="match status" value="1"/>
</dbReference>
<sequence length="245" mass="25990">MMTENPKTRLIDASTAHRTAPGWAYGFPELSKAHREAVSSSARVANPGCHATGFLVSAYPLIAMGILPRDYPLTCFSLTGYSGGGKKLIAEFEAEGRDKALDSPNIYALSLNHKHLPEMQTVAGLAYPPVFVPVLGDIYKGMATSILLQNRGLQGAPTAKEIWEKFCGYYKGESLISVAPFGGDTPRLATNALSGLDTLKLTVSGNDEQTLVTAQFDNLGKGASGAAVQNMNLMLGLPETAGLNL</sequence>
<reference evidence="2" key="1">
    <citation type="submission" date="2019-08" db="EMBL/GenBank/DDBJ databases">
        <authorList>
            <person name="Kucharzyk K."/>
            <person name="Murdoch R.W."/>
            <person name="Higgins S."/>
            <person name="Loffler F."/>
        </authorList>
    </citation>
    <scope>NUCLEOTIDE SEQUENCE</scope>
</reference>
<dbReference type="EMBL" id="VSSQ01032135">
    <property type="protein sequence ID" value="MPM83306.1"/>
    <property type="molecule type" value="Genomic_DNA"/>
</dbReference>
<dbReference type="PANTHER" id="PTHR32338:SF10">
    <property type="entry name" value="N-ACETYL-GAMMA-GLUTAMYL-PHOSPHATE REDUCTASE, CHLOROPLASTIC-RELATED"/>
    <property type="match status" value="1"/>
</dbReference>
<accession>A0A645D1R6</accession>
<evidence type="ECO:0000259" key="1">
    <source>
        <dbReference type="Pfam" id="PF22698"/>
    </source>
</evidence>
<dbReference type="Gene3D" id="3.40.50.720">
    <property type="entry name" value="NAD(P)-binding Rossmann-like Domain"/>
    <property type="match status" value="1"/>
</dbReference>
<dbReference type="AlphaFoldDB" id="A0A645D1R6"/>
<dbReference type="SUPFAM" id="SSF55347">
    <property type="entry name" value="Glyceraldehyde-3-phosphate dehydrogenase-like, C-terminal domain"/>
    <property type="match status" value="1"/>
</dbReference>
<keyword evidence="2" id="KW-0560">Oxidoreductase</keyword>
<dbReference type="CDD" id="cd23935">
    <property type="entry name" value="AGPR_2_C"/>
    <property type="match status" value="1"/>
</dbReference>
<proteinExistence type="predicted"/>
<dbReference type="GO" id="GO:0005737">
    <property type="term" value="C:cytoplasm"/>
    <property type="evidence" value="ECO:0007669"/>
    <property type="project" value="InterPro"/>
</dbReference>
<dbReference type="EC" id="1.2.1.38" evidence="2"/>
<dbReference type="PANTHER" id="PTHR32338">
    <property type="entry name" value="N-ACETYL-GAMMA-GLUTAMYL-PHOSPHATE REDUCTASE, CHLOROPLASTIC-RELATED-RELATED"/>
    <property type="match status" value="1"/>
</dbReference>
<dbReference type="SUPFAM" id="SSF51735">
    <property type="entry name" value="NAD(P)-binding Rossmann-fold domains"/>
    <property type="match status" value="1"/>
</dbReference>
<dbReference type="GO" id="GO:0003942">
    <property type="term" value="F:N-acetyl-gamma-glutamyl-phosphate reductase activity"/>
    <property type="evidence" value="ECO:0007669"/>
    <property type="project" value="UniProtKB-EC"/>
</dbReference>
<comment type="caution">
    <text evidence="2">The sequence shown here is derived from an EMBL/GenBank/DDBJ whole genome shotgun (WGS) entry which is preliminary data.</text>
</comment>
<dbReference type="Pfam" id="PF22698">
    <property type="entry name" value="Semialdhyde_dhC_1"/>
    <property type="match status" value="1"/>
</dbReference>
<protein>
    <submittedName>
        <fullName evidence="2">N-acetyl-gamma-glutamyl-phosphate reductase</fullName>
        <ecNumber evidence="2">1.2.1.38</ecNumber>
    </submittedName>
</protein>
<dbReference type="InterPro" id="IPR050085">
    <property type="entry name" value="AGPR"/>
</dbReference>